<dbReference type="InterPro" id="IPR004154">
    <property type="entry name" value="Anticodon-bd"/>
</dbReference>
<evidence type="ECO:0000256" key="3">
    <source>
        <dbReference type="ARBA" id="ARBA00022598"/>
    </source>
</evidence>
<dbReference type="InterPro" id="IPR015807">
    <property type="entry name" value="His-tRNA-ligase"/>
</dbReference>
<evidence type="ECO:0000313" key="12">
    <source>
        <dbReference type="Proteomes" id="UP001597601"/>
    </source>
</evidence>
<dbReference type="PANTHER" id="PTHR11476">
    <property type="entry name" value="HISTIDYL-TRNA SYNTHETASE"/>
    <property type="match status" value="1"/>
</dbReference>
<dbReference type="EC" id="6.1.1.21" evidence="9"/>
<dbReference type="PANTHER" id="PTHR11476:SF7">
    <property type="entry name" value="HISTIDINE--TRNA LIGASE"/>
    <property type="match status" value="1"/>
</dbReference>
<comment type="similarity">
    <text evidence="1 9">Belongs to the class-II aminoacyl-tRNA synthetase family.</text>
</comment>
<dbReference type="InterPro" id="IPR006195">
    <property type="entry name" value="aa-tRNA-synth_II"/>
</dbReference>
<keyword evidence="6 9" id="KW-0648">Protein biosynthesis</keyword>
<dbReference type="SUPFAM" id="SSF52954">
    <property type="entry name" value="Class II aaRS ABD-related"/>
    <property type="match status" value="1"/>
</dbReference>
<dbReference type="CDD" id="cd00773">
    <property type="entry name" value="HisRS-like_core"/>
    <property type="match status" value="1"/>
</dbReference>
<dbReference type="Gene3D" id="3.30.930.10">
    <property type="entry name" value="Bira Bifunctional Protein, Domain 2"/>
    <property type="match status" value="1"/>
</dbReference>
<evidence type="ECO:0000256" key="2">
    <source>
        <dbReference type="ARBA" id="ARBA00011738"/>
    </source>
</evidence>
<keyword evidence="3 9" id="KW-0436">Ligase</keyword>
<evidence type="ECO:0000256" key="1">
    <source>
        <dbReference type="ARBA" id="ARBA00008226"/>
    </source>
</evidence>
<dbReference type="Pfam" id="PF13393">
    <property type="entry name" value="tRNA-synt_His"/>
    <property type="match status" value="2"/>
</dbReference>
<keyword evidence="7 9" id="KW-0030">Aminoacyl-tRNA synthetase</keyword>
<keyword evidence="5 9" id="KW-0067">ATP-binding</keyword>
<keyword evidence="4 9" id="KW-0547">Nucleotide-binding</keyword>
<dbReference type="Gene3D" id="3.40.50.800">
    <property type="entry name" value="Anticodon-binding domain"/>
    <property type="match status" value="1"/>
</dbReference>
<comment type="catalytic activity">
    <reaction evidence="8 9">
        <text>tRNA(His) + L-histidine + ATP = L-histidyl-tRNA(His) + AMP + diphosphate + H(+)</text>
        <dbReference type="Rhea" id="RHEA:17313"/>
        <dbReference type="Rhea" id="RHEA-COMP:9665"/>
        <dbReference type="Rhea" id="RHEA-COMP:9689"/>
        <dbReference type="ChEBI" id="CHEBI:15378"/>
        <dbReference type="ChEBI" id="CHEBI:30616"/>
        <dbReference type="ChEBI" id="CHEBI:33019"/>
        <dbReference type="ChEBI" id="CHEBI:57595"/>
        <dbReference type="ChEBI" id="CHEBI:78442"/>
        <dbReference type="ChEBI" id="CHEBI:78527"/>
        <dbReference type="ChEBI" id="CHEBI:456215"/>
        <dbReference type="EC" id="6.1.1.21"/>
    </reaction>
</comment>
<dbReference type="Proteomes" id="UP001597601">
    <property type="component" value="Unassembled WGS sequence"/>
</dbReference>
<dbReference type="GO" id="GO:0004821">
    <property type="term" value="F:histidine-tRNA ligase activity"/>
    <property type="evidence" value="ECO:0007669"/>
    <property type="project" value="UniProtKB-EC"/>
</dbReference>
<dbReference type="InterPro" id="IPR033656">
    <property type="entry name" value="HisRS_anticodon"/>
</dbReference>
<evidence type="ECO:0000259" key="10">
    <source>
        <dbReference type="PROSITE" id="PS50862"/>
    </source>
</evidence>
<dbReference type="Pfam" id="PF03129">
    <property type="entry name" value="HGTP_anticodon"/>
    <property type="match status" value="1"/>
</dbReference>
<dbReference type="InterPro" id="IPR004516">
    <property type="entry name" value="HisRS/HisZ"/>
</dbReference>
<dbReference type="RefSeq" id="WP_377128815.1">
    <property type="nucleotide sequence ID" value="NZ_JBHUON010000017.1"/>
</dbReference>
<comment type="caution">
    <text evidence="11">The sequence shown here is derived from an EMBL/GenBank/DDBJ whole genome shotgun (WGS) entry which is preliminary data.</text>
</comment>
<name>A0ABW5XPW1_9SPHI</name>
<evidence type="ECO:0000256" key="7">
    <source>
        <dbReference type="ARBA" id="ARBA00023146"/>
    </source>
</evidence>
<dbReference type="NCBIfam" id="TIGR00442">
    <property type="entry name" value="hisS"/>
    <property type="match status" value="1"/>
</dbReference>
<evidence type="ECO:0000256" key="4">
    <source>
        <dbReference type="ARBA" id="ARBA00022741"/>
    </source>
</evidence>
<evidence type="ECO:0000256" key="6">
    <source>
        <dbReference type="ARBA" id="ARBA00022917"/>
    </source>
</evidence>
<reference evidence="12" key="1">
    <citation type="journal article" date="2019" name="Int. J. Syst. Evol. Microbiol.">
        <title>The Global Catalogue of Microorganisms (GCM) 10K type strain sequencing project: providing services to taxonomists for standard genome sequencing and annotation.</title>
        <authorList>
            <consortium name="The Broad Institute Genomics Platform"/>
            <consortium name="The Broad Institute Genome Sequencing Center for Infectious Disease"/>
            <person name="Wu L."/>
            <person name="Ma J."/>
        </authorList>
    </citation>
    <scope>NUCLEOTIDE SEQUENCE [LARGE SCALE GENOMIC DNA]</scope>
    <source>
        <strain evidence="12">KCTC 52232</strain>
    </source>
</reference>
<dbReference type="HAMAP" id="MF_00127">
    <property type="entry name" value="His_tRNA_synth"/>
    <property type="match status" value="1"/>
</dbReference>
<evidence type="ECO:0000313" key="11">
    <source>
        <dbReference type="EMBL" id="MFD2865809.1"/>
    </source>
</evidence>
<dbReference type="CDD" id="cd00859">
    <property type="entry name" value="HisRS_anticodon"/>
    <property type="match status" value="1"/>
</dbReference>
<accession>A0ABW5XPW1</accession>
<dbReference type="PROSITE" id="PS50862">
    <property type="entry name" value="AA_TRNA_LIGASE_II"/>
    <property type="match status" value="1"/>
</dbReference>
<dbReference type="SUPFAM" id="SSF55681">
    <property type="entry name" value="Class II aaRS and biotin synthetases"/>
    <property type="match status" value="1"/>
</dbReference>
<gene>
    <name evidence="9 11" type="primary">hisS</name>
    <name evidence="11" type="ORF">ACFSYC_14005</name>
</gene>
<evidence type="ECO:0000256" key="8">
    <source>
        <dbReference type="ARBA" id="ARBA00047639"/>
    </source>
</evidence>
<dbReference type="PIRSF" id="PIRSF001549">
    <property type="entry name" value="His-tRNA_synth"/>
    <property type="match status" value="1"/>
</dbReference>
<keyword evidence="9" id="KW-0963">Cytoplasm</keyword>
<evidence type="ECO:0000256" key="9">
    <source>
        <dbReference type="HAMAP-Rule" id="MF_00127"/>
    </source>
</evidence>
<dbReference type="InterPro" id="IPR045864">
    <property type="entry name" value="aa-tRNA-synth_II/BPL/LPL"/>
</dbReference>
<proteinExistence type="inferred from homology"/>
<comment type="subcellular location">
    <subcellularLocation>
        <location evidence="9">Cytoplasm</location>
    </subcellularLocation>
</comment>
<sequence>MATIKPSVPKGTRDFSPAEMVKRNFIFDTIKGVFRKYGYQQIETPSMENLSTLTGKYGDEGDKLMFKILNSGDYLSKVDPAKLNVANSNQLVADISEKALRYDLTVPFARYVVQHQNEITFPFKRFQVQPVWRADRPQKGRYREFFQCDADVVGSDSLLNEAEFILIYDEALSALGLKDFSIKINNRKILSGVADVIGKSDNIIDLTVAIDKLDKIGLDGVIKELLERGFTIDDIEKLKPVILLEGSNQTKLASLREALATSAIGLKGCEEIAQVFSYINHFKLQKATIELDITLARGLNYYTGAIFEVKTNEVAMGSIGGGGRYDDLTGMFGLKGLTGAGISFGADRIYDVMEELNLFPADANQSTVVLISCFDKDGELYALPLLQQLRNNDINAELYPAGAKIKKQLDYANNKNIPYTVVIGSDEMESGLLTFKDMASGEQSKLTADEIIAKLAAL</sequence>
<comment type="subunit">
    <text evidence="2 9">Homodimer.</text>
</comment>
<organism evidence="11 12">
    <name type="scientific">Mucilaginibacter antarcticus</name>
    <dbReference type="NCBI Taxonomy" id="1855725"/>
    <lineage>
        <taxon>Bacteria</taxon>
        <taxon>Pseudomonadati</taxon>
        <taxon>Bacteroidota</taxon>
        <taxon>Sphingobacteriia</taxon>
        <taxon>Sphingobacteriales</taxon>
        <taxon>Sphingobacteriaceae</taxon>
        <taxon>Mucilaginibacter</taxon>
    </lineage>
</organism>
<dbReference type="InterPro" id="IPR036621">
    <property type="entry name" value="Anticodon-bd_dom_sf"/>
</dbReference>
<keyword evidence="12" id="KW-1185">Reference proteome</keyword>
<dbReference type="InterPro" id="IPR041715">
    <property type="entry name" value="HisRS-like_core"/>
</dbReference>
<feature type="domain" description="Aminoacyl-transfer RNA synthetases class-II family profile" evidence="10">
    <location>
        <begin position="1"/>
        <end position="384"/>
    </location>
</feature>
<dbReference type="EMBL" id="JBHUON010000017">
    <property type="protein sequence ID" value="MFD2865809.1"/>
    <property type="molecule type" value="Genomic_DNA"/>
</dbReference>
<evidence type="ECO:0000256" key="5">
    <source>
        <dbReference type="ARBA" id="ARBA00022840"/>
    </source>
</evidence>
<protein>
    <recommendedName>
        <fullName evidence="9">Histidine--tRNA ligase</fullName>
        <ecNumber evidence="9">6.1.1.21</ecNumber>
    </recommendedName>
    <alternativeName>
        <fullName evidence="9">Histidyl-tRNA synthetase</fullName>
        <shortName evidence="9">HisRS</shortName>
    </alternativeName>
</protein>